<gene>
    <name evidence="8" type="ORF">DW142_09600</name>
    <name evidence="7" type="ORF">DW243_15270</name>
    <name evidence="6" type="ORF">DW812_12435</name>
    <name evidence="5" type="ORF">DWY88_13785</name>
    <name evidence="2" type="ORF">G4958_13350</name>
    <name evidence="4" type="ORF">G4981_14940</name>
    <name evidence="3" type="ORF">G4993_08260</name>
    <name evidence="1" type="ORF">LIQ08_15340</name>
</gene>
<comment type="caution">
    <text evidence="6">The sequence shown here is derived from an EMBL/GenBank/DDBJ whole genome shotgun (WGS) entry which is preliminary data.</text>
</comment>
<dbReference type="EMBL" id="QSIR01000020">
    <property type="protein sequence ID" value="RHD04155.1"/>
    <property type="molecule type" value="Genomic_DNA"/>
</dbReference>
<dbReference type="Proteomes" id="UP001296581">
    <property type="component" value="Unassembled WGS sequence"/>
</dbReference>
<reference evidence="9 10" key="1">
    <citation type="submission" date="2018-08" db="EMBL/GenBank/DDBJ databases">
        <title>A genome reference for cultivated species of the human gut microbiota.</title>
        <authorList>
            <person name="Zou Y."/>
            <person name="Xue W."/>
            <person name="Luo G."/>
        </authorList>
    </citation>
    <scope>NUCLEOTIDE SEQUENCE [LARGE SCALE GENOMIC DNA]</scope>
    <source>
        <strain evidence="5 12">AF27-4BH</strain>
        <strain evidence="8 10">AM12-54</strain>
        <strain evidence="7 9">AM21-18</strain>
        <strain evidence="6 11">AM32-6</strain>
    </source>
</reference>
<dbReference type="Proteomes" id="UP000283992">
    <property type="component" value="Unassembled WGS sequence"/>
</dbReference>
<dbReference type="RefSeq" id="WP_009245760.1">
    <property type="nucleotide sequence ID" value="NZ_AP031446.1"/>
</dbReference>
<evidence type="ECO:0000313" key="9">
    <source>
        <dbReference type="Proteomes" id="UP000283981"/>
    </source>
</evidence>
<dbReference type="Proteomes" id="UP000283981">
    <property type="component" value="Unassembled WGS sequence"/>
</dbReference>
<evidence type="ECO:0000313" key="5">
    <source>
        <dbReference type="EMBL" id="RGQ63458.1"/>
    </source>
</evidence>
<evidence type="ECO:0000313" key="12">
    <source>
        <dbReference type="Proteomes" id="UP000286137"/>
    </source>
</evidence>
<dbReference type="Proteomes" id="UP000284472">
    <property type="component" value="Unassembled WGS sequence"/>
</dbReference>
<evidence type="ECO:0000313" key="11">
    <source>
        <dbReference type="Proteomes" id="UP000284472"/>
    </source>
</evidence>
<evidence type="ECO:0000313" key="10">
    <source>
        <dbReference type="Proteomes" id="UP000283992"/>
    </source>
</evidence>
<reference evidence="2" key="3">
    <citation type="submission" date="2020-02" db="EMBL/GenBank/DDBJ databases">
        <authorList>
            <person name="Littmann E."/>
            <person name="Sorbara M."/>
        </authorList>
    </citation>
    <scope>NUCLEOTIDE SEQUENCE</scope>
    <source>
        <strain evidence="4">MSK.11.9</strain>
        <strain evidence="3">MSK.15.32</strain>
        <strain evidence="2">MSK.22.53</strain>
    </source>
</reference>
<evidence type="ECO:0000313" key="2">
    <source>
        <dbReference type="EMBL" id="NSI20316.1"/>
    </source>
</evidence>
<evidence type="ECO:0000313" key="3">
    <source>
        <dbReference type="EMBL" id="NSI58395.1"/>
    </source>
</evidence>
<evidence type="ECO:0000313" key="6">
    <source>
        <dbReference type="EMBL" id="RHD04155.1"/>
    </source>
</evidence>
<evidence type="ECO:0000313" key="7">
    <source>
        <dbReference type="EMBL" id="RHG80275.1"/>
    </source>
</evidence>
<dbReference type="EMBL" id="JAAIRV010000013">
    <property type="protein sequence ID" value="NSI58395.1"/>
    <property type="molecule type" value="Genomic_DNA"/>
</dbReference>
<evidence type="ECO:0000313" key="8">
    <source>
        <dbReference type="EMBL" id="RHJ11579.1"/>
    </source>
</evidence>
<evidence type="ECO:0000313" key="4">
    <source>
        <dbReference type="EMBL" id="NSI66533.1"/>
    </source>
</evidence>
<protein>
    <submittedName>
        <fullName evidence="6">Uncharacterized protein</fullName>
    </submittedName>
</protein>
<organism evidence="6 11">
    <name type="scientific">Mediterraneibacter gnavus</name>
    <name type="common">Ruminococcus gnavus</name>
    <dbReference type="NCBI Taxonomy" id="33038"/>
    <lineage>
        <taxon>Bacteria</taxon>
        <taxon>Bacillati</taxon>
        <taxon>Bacillota</taxon>
        <taxon>Clostridia</taxon>
        <taxon>Lachnospirales</taxon>
        <taxon>Lachnospiraceae</taxon>
        <taxon>Mediterraneibacter</taxon>
    </lineage>
</organism>
<accession>A0A2N5NZW8</accession>
<dbReference type="EMBL" id="JAAIRM010000027">
    <property type="protein sequence ID" value="NSI20316.1"/>
    <property type="molecule type" value="Genomic_DNA"/>
</dbReference>
<dbReference type="EMBL" id="QRLN01000011">
    <property type="protein sequence ID" value="RHJ11579.1"/>
    <property type="molecule type" value="Genomic_DNA"/>
</dbReference>
<dbReference type="EMBL" id="QRIS01000032">
    <property type="protein sequence ID" value="RHG80275.1"/>
    <property type="molecule type" value="Genomic_DNA"/>
</dbReference>
<evidence type="ECO:0000313" key="1">
    <source>
        <dbReference type="EMBL" id="MCB5620514.1"/>
    </source>
</evidence>
<dbReference type="Proteomes" id="UP001296643">
    <property type="component" value="Unassembled WGS sequence"/>
</dbReference>
<dbReference type="Proteomes" id="UP001297370">
    <property type="component" value="Unassembled WGS sequence"/>
</dbReference>
<name>A0A2N5NZW8_MEDGN</name>
<sequence>MKDNSDSQFFYKILNGINSNIRIIDVEANKSVYMNECCKKTFQVEHPEGKLCWEVMQKGMKQRC</sequence>
<dbReference type="EMBL" id="JAJBOM010000027">
    <property type="protein sequence ID" value="MCB5620514.1"/>
    <property type="molecule type" value="Genomic_DNA"/>
</dbReference>
<dbReference type="EMBL" id="QRTJ01000034">
    <property type="protein sequence ID" value="RGQ63458.1"/>
    <property type="molecule type" value="Genomic_DNA"/>
</dbReference>
<dbReference type="EMBL" id="JAAIRY010000046">
    <property type="protein sequence ID" value="NSI66533.1"/>
    <property type="molecule type" value="Genomic_DNA"/>
</dbReference>
<dbReference type="AlphaFoldDB" id="A0A2N5NZW8"/>
<dbReference type="Proteomes" id="UP000286137">
    <property type="component" value="Unassembled WGS sequence"/>
</dbReference>
<dbReference type="Proteomes" id="UP001296580">
    <property type="component" value="Unassembled WGS sequence"/>
</dbReference>
<proteinExistence type="predicted"/>
<reference evidence="1" key="4">
    <citation type="submission" date="2021-10" db="EMBL/GenBank/DDBJ databases">
        <title>Collection of gut derived symbiotic bacterial strains cultured from healthy donors.</title>
        <authorList>
            <person name="Lin H."/>
            <person name="Littmann E."/>
            <person name="Claire K."/>
            <person name="Pamer E."/>
        </authorList>
    </citation>
    <scope>NUCLEOTIDE SEQUENCE</scope>
    <source>
        <strain evidence="1">MSK.23.18</strain>
    </source>
</reference>
<reference evidence="2" key="2">
    <citation type="journal article" date="2020" name="Cell Host Microbe">
        <title>Functional and Genomic Variation between Human-Derived Isolates of Lachnospiraceae Reveals Inter- and Intra-Species Diversity.</title>
        <authorList>
            <person name="Sorbara M.T."/>
            <person name="Littmann E.R."/>
            <person name="Fontana E."/>
            <person name="Moody T.U."/>
            <person name="Kohout C.E."/>
            <person name="Gjonbalaj M."/>
            <person name="Eaton V."/>
            <person name="Seok R."/>
            <person name="Leiner I.M."/>
            <person name="Pamer E.G."/>
        </authorList>
    </citation>
    <scope>NUCLEOTIDE SEQUENCE</scope>
    <source>
        <strain evidence="4">MSK.11.9</strain>
        <strain evidence="3">MSK.15.32</strain>
        <strain evidence="2">MSK.22.53</strain>
    </source>
</reference>